<keyword evidence="1" id="KW-0812">Transmembrane</keyword>
<evidence type="ECO:0000313" key="2">
    <source>
        <dbReference type="EMBL" id="OYX30432.1"/>
    </source>
</evidence>
<name>A0A258FF73_9CAUL</name>
<gene>
    <name evidence="2" type="ORF">B7Z01_14395</name>
</gene>
<feature type="transmembrane region" description="Helical" evidence="1">
    <location>
        <begin position="6"/>
        <end position="26"/>
    </location>
</feature>
<keyword evidence="1" id="KW-1133">Transmembrane helix</keyword>
<protein>
    <submittedName>
        <fullName evidence="2">Uncharacterized protein</fullName>
    </submittedName>
</protein>
<dbReference type="AlphaFoldDB" id="A0A258FF73"/>
<feature type="transmembrane region" description="Helical" evidence="1">
    <location>
        <begin position="71"/>
        <end position="89"/>
    </location>
</feature>
<evidence type="ECO:0000313" key="3">
    <source>
        <dbReference type="Proteomes" id="UP000215595"/>
    </source>
</evidence>
<comment type="caution">
    <text evidence="2">The sequence shown here is derived from an EMBL/GenBank/DDBJ whole genome shotgun (WGS) entry which is preliminary data.</text>
</comment>
<accession>A0A258FF73</accession>
<evidence type="ECO:0000256" key="1">
    <source>
        <dbReference type="SAM" id="Phobius"/>
    </source>
</evidence>
<feature type="transmembrane region" description="Helical" evidence="1">
    <location>
        <begin position="110"/>
        <end position="128"/>
    </location>
</feature>
<keyword evidence="1" id="KW-0472">Membrane</keyword>
<sequence length="129" mass="13417">MLASAFAVVIVLTGVALAALSVLIAVQPRRALQALSRFGSTARIHFGELSLRAAIGMAFVLGGPATRYPTAIGAIGAFLVVSALILMVLPRRWHAAYSSGWAKRIPVWTVPVLAVISLAAGSVLVWVAA</sequence>
<reference evidence="2 3" key="1">
    <citation type="submission" date="2017-03" db="EMBL/GenBank/DDBJ databases">
        <title>Lifting the veil on microbial sulfur biogeochemistry in mining wastewaters.</title>
        <authorList>
            <person name="Kantor R.S."/>
            <person name="Colenbrander Nelson T."/>
            <person name="Marshall S."/>
            <person name="Bennett D."/>
            <person name="Apte S."/>
            <person name="Camacho D."/>
            <person name="Thomas B.C."/>
            <person name="Warren L.A."/>
            <person name="Banfield J.F."/>
        </authorList>
    </citation>
    <scope>NUCLEOTIDE SEQUENCE [LARGE SCALE GENOMIC DNA]</scope>
    <source>
        <strain evidence="2">32-69-9</strain>
    </source>
</reference>
<proteinExistence type="predicted"/>
<organism evidence="2 3">
    <name type="scientific">Brevundimonas subvibrioides</name>
    <dbReference type="NCBI Taxonomy" id="74313"/>
    <lineage>
        <taxon>Bacteria</taxon>
        <taxon>Pseudomonadati</taxon>
        <taxon>Pseudomonadota</taxon>
        <taxon>Alphaproteobacteria</taxon>
        <taxon>Caulobacterales</taxon>
        <taxon>Caulobacteraceae</taxon>
        <taxon>Brevundimonas</taxon>
    </lineage>
</organism>
<dbReference type="EMBL" id="NCEB01000044">
    <property type="protein sequence ID" value="OYX30432.1"/>
    <property type="molecule type" value="Genomic_DNA"/>
</dbReference>
<dbReference type="Proteomes" id="UP000215595">
    <property type="component" value="Unassembled WGS sequence"/>
</dbReference>